<name>A0A4R6SBW6_LABRH</name>
<keyword evidence="2 3" id="KW-0808">Transferase</keyword>
<dbReference type="GO" id="GO:0003676">
    <property type="term" value="F:nucleic acid binding"/>
    <property type="evidence" value="ECO:0007669"/>
    <property type="project" value="InterPro"/>
</dbReference>
<organism evidence="3 4">
    <name type="scientific">Labedaea rhizosphaerae</name>
    <dbReference type="NCBI Taxonomy" id="598644"/>
    <lineage>
        <taxon>Bacteria</taxon>
        <taxon>Bacillati</taxon>
        <taxon>Actinomycetota</taxon>
        <taxon>Actinomycetes</taxon>
        <taxon>Pseudonocardiales</taxon>
        <taxon>Pseudonocardiaceae</taxon>
        <taxon>Labedaea</taxon>
    </lineage>
</organism>
<proteinExistence type="predicted"/>
<dbReference type="InterPro" id="IPR004398">
    <property type="entry name" value="RNA_MeTrfase_RsmD"/>
</dbReference>
<dbReference type="InterPro" id="IPR002052">
    <property type="entry name" value="DNA_methylase_N6_adenine_CS"/>
</dbReference>
<dbReference type="PROSITE" id="PS00092">
    <property type="entry name" value="N6_MTASE"/>
    <property type="match status" value="1"/>
</dbReference>
<dbReference type="Pfam" id="PF03602">
    <property type="entry name" value="Cons_hypoth95"/>
    <property type="match status" value="1"/>
</dbReference>
<dbReference type="EMBL" id="SNXZ01000003">
    <property type="protein sequence ID" value="TDP97440.1"/>
    <property type="molecule type" value="Genomic_DNA"/>
</dbReference>
<comment type="caution">
    <text evidence="3">The sequence shown here is derived from an EMBL/GenBank/DDBJ whole genome shotgun (WGS) entry which is preliminary data.</text>
</comment>
<dbReference type="PIRSF" id="PIRSF004553">
    <property type="entry name" value="CHP00095"/>
    <property type="match status" value="1"/>
</dbReference>
<dbReference type="CDD" id="cd02440">
    <property type="entry name" value="AdoMet_MTases"/>
    <property type="match status" value="1"/>
</dbReference>
<protein>
    <submittedName>
        <fullName evidence="3">16S rRNA (Guanine966-N2)-methyltransferase</fullName>
    </submittedName>
</protein>
<dbReference type="NCBIfam" id="TIGR00095">
    <property type="entry name" value="16S rRNA (guanine(966)-N(2))-methyltransferase RsmD"/>
    <property type="match status" value="1"/>
</dbReference>
<evidence type="ECO:0000256" key="2">
    <source>
        <dbReference type="ARBA" id="ARBA00022679"/>
    </source>
</evidence>
<dbReference type="PANTHER" id="PTHR43542">
    <property type="entry name" value="METHYLTRANSFERASE"/>
    <property type="match status" value="1"/>
</dbReference>
<dbReference type="GO" id="GO:0008168">
    <property type="term" value="F:methyltransferase activity"/>
    <property type="evidence" value="ECO:0007669"/>
    <property type="project" value="UniProtKB-KW"/>
</dbReference>
<dbReference type="Gene3D" id="3.40.50.150">
    <property type="entry name" value="Vaccinia Virus protein VP39"/>
    <property type="match status" value="1"/>
</dbReference>
<dbReference type="SUPFAM" id="SSF53335">
    <property type="entry name" value="S-adenosyl-L-methionine-dependent methyltransferases"/>
    <property type="match status" value="1"/>
</dbReference>
<dbReference type="PANTHER" id="PTHR43542:SF1">
    <property type="entry name" value="METHYLTRANSFERASE"/>
    <property type="match status" value="1"/>
</dbReference>
<evidence type="ECO:0000256" key="1">
    <source>
        <dbReference type="ARBA" id="ARBA00022603"/>
    </source>
</evidence>
<keyword evidence="1 3" id="KW-0489">Methyltransferase</keyword>
<reference evidence="3 4" key="1">
    <citation type="submission" date="2019-03" db="EMBL/GenBank/DDBJ databases">
        <title>Genomic Encyclopedia of Type Strains, Phase IV (KMG-IV): sequencing the most valuable type-strain genomes for metagenomic binning, comparative biology and taxonomic classification.</title>
        <authorList>
            <person name="Goeker M."/>
        </authorList>
    </citation>
    <scope>NUCLEOTIDE SEQUENCE [LARGE SCALE GENOMIC DNA]</scope>
    <source>
        <strain evidence="3 4">DSM 45361</strain>
    </source>
</reference>
<keyword evidence="4" id="KW-1185">Reference proteome</keyword>
<evidence type="ECO:0000313" key="3">
    <source>
        <dbReference type="EMBL" id="TDP97440.1"/>
    </source>
</evidence>
<dbReference type="InterPro" id="IPR029063">
    <property type="entry name" value="SAM-dependent_MTases_sf"/>
</dbReference>
<sequence length="201" mass="21160">MGGRGWGGARWQHWRVTRIVAGVAGGRRLTVPPRGTRPTSERVREALFSAIEAAVDLDGARVLDLYAGSGALGLEALSRGAAAVSMVERDRNALAVLRRNIGSVGLPGAEAVPGAVGTVLARGCAEAYDLVLADPPYAVEQAELTTVLTSLAEHGWVADGSLVIVERAKGTAPDWPDGFEPLRSRRYGDTEVHWANVVAGE</sequence>
<dbReference type="Proteomes" id="UP000295444">
    <property type="component" value="Unassembled WGS sequence"/>
</dbReference>
<dbReference type="AlphaFoldDB" id="A0A4R6SBW6"/>
<dbReference type="GO" id="GO:0031167">
    <property type="term" value="P:rRNA methylation"/>
    <property type="evidence" value="ECO:0007669"/>
    <property type="project" value="InterPro"/>
</dbReference>
<evidence type="ECO:0000313" key="4">
    <source>
        <dbReference type="Proteomes" id="UP000295444"/>
    </source>
</evidence>
<accession>A0A4R6SBW6</accession>
<gene>
    <name evidence="3" type="ORF">EV186_103404</name>
</gene>